<dbReference type="OrthoDB" id="4849308at2759"/>
<evidence type="ECO:0000313" key="1">
    <source>
        <dbReference type="EMBL" id="KAG7141486.1"/>
    </source>
</evidence>
<comment type="caution">
    <text evidence="1">The sequence shown here is derived from an EMBL/GenBank/DDBJ whole genome shotgun (WGS) entry which is preliminary data.</text>
</comment>
<dbReference type="InterPro" id="IPR002110">
    <property type="entry name" value="Ankyrin_rpt"/>
</dbReference>
<organism evidence="1 2">
    <name type="scientific">Verticillium longisporum</name>
    <name type="common">Verticillium dahliae var. longisporum</name>
    <dbReference type="NCBI Taxonomy" id="100787"/>
    <lineage>
        <taxon>Eukaryota</taxon>
        <taxon>Fungi</taxon>
        <taxon>Dikarya</taxon>
        <taxon>Ascomycota</taxon>
        <taxon>Pezizomycotina</taxon>
        <taxon>Sordariomycetes</taxon>
        <taxon>Hypocreomycetidae</taxon>
        <taxon>Glomerellales</taxon>
        <taxon>Plectosphaerellaceae</taxon>
        <taxon>Verticillium</taxon>
    </lineage>
</organism>
<dbReference type="Pfam" id="PF00023">
    <property type="entry name" value="Ank"/>
    <property type="match status" value="1"/>
</dbReference>
<protein>
    <submittedName>
        <fullName evidence="1">Uncharacterized protein</fullName>
    </submittedName>
</protein>
<dbReference type="EMBL" id="JAEMWZ010000030">
    <property type="protein sequence ID" value="KAG7141486.1"/>
    <property type="molecule type" value="Genomic_DNA"/>
</dbReference>
<dbReference type="AlphaFoldDB" id="A0A8I3A116"/>
<reference evidence="1" key="1">
    <citation type="journal article" date="2021" name="Mol. Plant Pathol.">
        <title>A 20-kb lineage-specific genomic region tames virulence in pathogenic amphidiploid Verticillium longisporum.</title>
        <authorList>
            <person name="Harting R."/>
            <person name="Starke J."/>
            <person name="Kusch H."/>
            <person name="Poggeler S."/>
            <person name="Maurus I."/>
            <person name="Schluter R."/>
            <person name="Landesfeind M."/>
            <person name="Bulla I."/>
            <person name="Nowrousian M."/>
            <person name="de Jonge R."/>
            <person name="Stahlhut G."/>
            <person name="Hoff K.J."/>
            <person name="Asshauer K.P."/>
            <person name="Thurmer A."/>
            <person name="Stanke M."/>
            <person name="Daniel R."/>
            <person name="Morgenstern B."/>
            <person name="Thomma B.P.H.J."/>
            <person name="Kronstad J.W."/>
            <person name="Braus-Stromeyer S.A."/>
            <person name="Braus G.H."/>
        </authorList>
    </citation>
    <scope>NUCLEOTIDE SEQUENCE</scope>
    <source>
        <strain evidence="1">Vl32</strain>
    </source>
</reference>
<proteinExistence type="predicted"/>
<gene>
    <name evidence="1" type="ORF">HYQ45_001906</name>
</gene>
<evidence type="ECO:0000313" key="2">
    <source>
        <dbReference type="Proteomes" id="UP000689129"/>
    </source>
</evidence>
<sequence length="160" mass="17836">MEKLHKEELREFPVLEFAIRCHLKALFPGTTGLLFYTTYLIGVNTIKSCSDRPLQLLLNKDGWAYFEYLLEKYGSEAVSQQQGLLVKAIRHDHIPDIDFGRLSGALLAVTTDARAYFGRELDQALIEAANLPGVTDMVQILVNKGADPNATDMKGNTALH</sequence>
<name>A0A8I3A116_VERLO</name>
<accession>A0A8I3A116</accession>
<dbReference type="Proteomes" id="UP000689129">
    <property type="component" value="Unassembled WGS sequence"/>
</dbReference>